<proteinExistence type="predicted"/>
<evidence type="ECO:0000256" key="1">
    <source>
        <dbReference type="ARBA" id="ARBA00022729"/>
    </source>
</evidence>
<name>A0A239L9Q7_9RHOB</name>
<dbReference type="InterPro" id="IPR006059">
    <property type="entry name" value="SBP"/>
</dbReference>
<reference evidence="3 4" key="1">
    <citation type="submission" date="2017-06" db="EMBL/GenBank/DDBJ databases">
        <authorList>
            <person name="Kim H.J."/>
            <person name="Triplett B.A."/>
        </authorList>
    </citation>
    <scope>NUCLEOTIDE SEQUENCE [LARGE SCALE GENOMIC DNA]</scope>
    <source>
        <strain evidence="3 4">DSM 29339</strain>
    </source>
</reference>
<keyword evidence="1 2" id="KW-0732">Signal</keyword>
<keyword evidence="4" id="KW-1185">Reference proteome</keyword>
<dbReference type="OrthoDB" id="9766989at2"/>
<dbReference type="SUPFAM" id="SSF53850">
    <property type="entry name" value="Periplasmic binding protein-like II"/>
    <property type="match status" value="1"/>
</dbReference>
<dbReference type="GO" id="GO:0030288">
    <property type="term" value="C:outer membrane-bounded periplasmic space"/>
    <property type="evidence" value="ECO:0007669"/>
    <property type="project" value="TreeGrafter"/>
</dbReference>
<dbReference type="CDD" id="cd13589">
    <property type="entry name" value="PBP2_polyamine_RpCGA009"/>
    <property type="match status" value="1"/>
</dbReference>
<dbReference type="Pfam" id="PF13416">
    <property type="entry name" value="SBP_bac_8"/>
    <property type="match status" value="1"/>
</dbReference>
<dbReference type="Gene3D" id="3.40.190.10">
    <property type="entry name" value="Periplasmic binding protein-like II"/>
    <property type="match status" value="2"/>
</dbReference>
<dbReference type="GO" id="GO:0030976">
    <property type="term" value="F:thiamine pyrophosphate binding"/>
    <property type="evidence" value="ECO:0007669"/>
    <property type="project" value="TreeGrafter"/>
</dbReference>
<sequence>MKIVFATAASIAAMAAGAGHAETFTISWWGYNGEKLQANIVEPFQEICGCEVVFETGNNADRLGKLQARGGRGVDVIYLTDSYSQIGIEAGTFQEIDRSRIPNIEKLYDIAQDPQGGYGPAYAVGRAGIVYNADTVEPITSWNDLWREDLAGAVTLPGITTTAGPMVVVQAGKYAGVDAYEDTDAAFEAIAALEPNSVKNYNTGSEMVNLISTGEASVAIAQDFTLASLKEAVPSMTWAELEDGDIATLNTINIPTGAENVDLAYEFINFVLSTEVQHANGAQGVDAPVNAEVELTPEQASVWTYGAEAIAKLNRMDYAKMNAAKIDWIDRWNEVFGL</sequence>
<dbReference type="PANTHER" id="PTHR30006">
    <property type="entry name" value="THIAMINE-BINDING PERIPLASMIC PROTEIN-RELATED"/>
    <property type="match status" value="1"/>
</dbReference>
<dbReference type="PANTHER" id="PTHR30006:SF2">
    <property type="entry name" value="ABC TRANSPORTER SUBSTRATE-BINDING PROTEIN"/>
    <property type="match status" value="1"/>
</dbReference>
<feature type="chain" id="PRO_5012399091" evidence="2">
    <location>
        <begin position="22"/>
        <end position="338"/>
    </location>
</feature>
<dbReference type="GO" id="GO:0030975">
    <property type="term" value="F:thiamine binding"/>
    <property type="evidence" value="ECO:0007669"/>
    <property type="project" value="TreeGrafter"/>
</dbReference>
<evidence type="ECO:0000313" key="3">
    <source>
        <dbReference type="EMBL" id="SNT26254.1"/>
    </source>
</evidence>
<gene>
    <name evidence="3" type="ORF">SAMN05421757_10910</name>
</gene>
<dbReference type="RefSeq" id="WP_089234768.1">
    <property type="nucleotide sequence ID" value="NZ_FZOY01000009.1"/>
</dbReference>
<feature type="signal peptide" evidence="2">
    <location>
        <begin position="1"/>
        <end position="21"/>
    </location>
</feature>
<dbReference type="AlphaFoldDB" id="A0A239L9Q7"/>
<organism evidence="3 4">
    <name type="scientific">Tropicimonas sediminicola</name>
    <dbReference type="NCBI Taxonomy" id="1031541"/>
    <lineage>
        <taxon>Bacteria</taxon>
        <taxon>Pseudomonadati</taxon>
        <taxon>Pseudomonadota</taxon>
        <taxon>Alphaproteobacteria</taxon>
        <taxon>Rhodobacterales</taxon>
        <taxon>Roseobacteraceae</taxon>
        <taxon>Tropicimonas</taxon>
    </lineage>
</organism>
<dbReference type="EMBL" id="FZOY01000009">
    <property type="protein sequence ID" value="SNT26254.1"/>
    <property type="molecule type" value="Genomic_DNA"/>
</dbReference>
<evidence type="ECO:0000256" key="2">
    <source>
        <dbReference type="SAM" id="SignalP"/>
    </source>
</evidence>
<dbReference type="GO" id="GO:0015888">
    <property type="term" value="P:thiamine transport"/>
    <property type="evidence" value="ECO:0007669"/>
    <property type="project" value="TreeGrafter"/>
</dbReference>
<protein>
    <submittedName>
        <fullName evidence="3">Putative spermidine/putrescine transport system substrate-binding protein</fullName>
    </submittedName>
</protein>
<accession>A0A239L9Q7</accession>
<evidence type="ECO:0000313" key="4">
    <source>
        <dbReference type="Proteomes" id="UP000198426"/>
    </source>
</evidence>
<dbReference type="Proteomes" id="UP000198426">
    <property type="component" value="Unassembled WGS sequence"/>
</dbReference>